<evidence type="ECO:0000256" key="16">
    <source>
        <dbReference type="ARBA" id="ARBA00051245"/>
    </source>
</evidence>
<evidence type="ECO:0000256" key="3">
    <source>
        <dbReference type="ARBA" id="ARBA00007316"/>
    </source>
</evidence>
<dbReference type="InterPro" id="IPR005702">
    <property type="entry name" value="Wzc-like_C"/>
</dbReference>
<dbReference type="PANTHER" id="PTHR32309:SF31">
    <property type="entry name" value="CAPSULAR EXOPOLYSACCHARIDE FAMILY"/>
    <property type="match status" value="1"/>
</dbReference>
<keyword evidence="10" id="KW-0547">Nucleotide-binding</keyword>
<evidence type="ECO:0000256" key="13">
    <source>
        <dbReference type="ARBA" id="ARBA00022989"/>
    </source>
</evidence>
<evidence type="ECO:0000256" key="7">
    <source>
        <dbReference type="ARBA" id="ARBA00022519"/>
    </source>
</evidence>
<evidence type="ECO:0000313" key="20">
    <source>
        <dbReference type="EMBL" id="OUC77802.1"/>
    </source>
</evidence>
<dbReference type="EMBL" id="NGFO01000017">
    <property type="protein sequence ID" value="OUC77802.1"/>
    <property type="molecule type" value="Genomic_DNA"/>
</dbReference>
<dbReference type="Proteomes" id="UP000194632">
    <property type="component" value="Unassembled WGS sequence"/>
</dbReference>
<evidence type="ECO:0000256" key="4">
    <source>
        <dbReference type="ARBA" id="ARBA00008883"/>
    </source>
</evidence>
<dbReference type="InterPro" id="IPR003856">
    <property type="entry name" value="LPS_length_determ_N"/>
</dbReference>
<keyword evidence="7" id="KW-0997">Cell inner membrane</keyword>
<accession>A0A243Q8C5</accession>
<dbReference type="GO" id="GO:0042802">
    <property type="term" value="F:identical protein binding"/>
    <property type="evidence" value="ECO:0007669"/>
    <property type="project" value="UniProtKB-ARBA"/>
</dbReference>
<evidence type="ECO:0000256" key="2">
    <source>
        <dbReference type="ARBA" id="ARBA00006683"/>
    </source>
</evidence>
<comment type="similarity">
    <text evidence="2">Belongs to the CpsC/CapA family.</text>
</comment>
<dbReference type="OrthoDB" id="9812433at2"/>
<dbReference type="FunFam" id="3.40.50.300:FF:000527">
    <property type="entry name" value="Tyrosine-protein kinase etk"/>
    <property type="match status" value="1"/>
</dbReference>
<comment type="similarity">
    <text evidence="3">Belongs to the CpsD/CapB family.</text>
</comment>
<dbReference type="Gene3D" id="3.40.50.300">
    <property type="entry name" value="P-loop containing nucleotide triphosphate hydrolases"/>
    <property type="match status" value="1"/>
</dbReference>
<feature type="transmembrane region" description="Helical" evidence="18">
    <location>
        <begin position="12"/>
        <end position="32"/>
    </location>
</feature>
<comment type="subcellular location">
    <subcellularLocation>
        <location evidence="1">Cell inner membrane</location>
        <topology evidence="1">Multi-pass membrane protein</topology>
    </subcellularLocation>
</comment>
<dbReference type="GO" id="GO:0004715">
    <property type="term" value="F:non-membrane spanning protein tyrosine kinase activity"/>
    <property type="evidence" value="ECO:0007669"/>
    <property type="project" value="UniProtKB-EC"/>
</dbReference>
<keyword evidence="6" id="KW-1003">Cell membrane</keyword>
<evidence type="ECO:0000256" key="10">
    <source>
        <dbReference type="ARBA" id="ARBA00022741"/>
    </source>
</evidence>
<dbReference type="PROSITE" id="PS51257">
    <property type="entry name" value="PROKAR_LIPOPROTEIN"/>
    <property type="match status" value="1"/>
</dbReference>
<dbReference type="InterPro" id="IPR050445">
    <property type="entry name" value="Bact_polysacc_biosynth/exp"/>
</dbReference>
<gene>
    <name evidence="20" type="ORF">CA982_15250</name>
</gene>
<evidence type="ECO:0000256" key="14">
    <source>
        <dbReference type="ARBA" id="ARBA00023136"/>
    </source>
</evidence>
<evidence type="ECO:0000256" key="15">
    <source>
        <dbReference type="ARBA" id="ARBA00023137"/>
    </source>
</evidence>
<dbReference type="PANTHER" id="PTHR32309">
    <property type="entry name" value="TYROSINE-PROTEIN KINASE"/>
    <property type="match status" value="1"/>
</dbReference>
<evidence type="ECO:0000256" key="17">
    <source>
        <dbReference type="SAM" id="MobiDB-lite"/>
    </source>
</evidence>
<reference evidence="20 21" key="1">
    <citation type="submission" date="2017-05" db="EMBL/GenBank/DDBJ databases">
        <title>Biotechnological potential of actinobacteria isolated from South African environments.</title>
        <authorList>
            <person name="Le Roes-Hill M."/>
            <person name="Prins A."/>
            <person name="Durrell K.A."/>
        </authorList>
    </citation>
    <scope>NUCLEOTIDE SEQUENCE [LARGE SCALE GENOMIC DNA]</scope>
    <source>
        <strain evidence="20">BS2</strain>
    </source>
</reference>
<keyword evidence="21" id="KW-1185">Reference proteome</keyword>
<dbReference type="Pfam" id="PF02706">
    <property type="entry name" value="Wzz"/>
    <property type="match status" value="1"/>
</dbReference>
<feature type="domain" description="AAA+ ATPase" evidence="19">
    <location>
        <begin position="258"/>
        <end position="452"/>
    </location>
</feature>
<keyword evidence="8" id="KW-0808">Transferase</keyword>
<dbReference type="InterPro" id="IPR027417">
    <property type="entry name" value="P-loop_NTPase"/>
</dbReference>
<feature type="region of interest" description="Disordered" evidence="17">
    <location>
        <begin position="458"/>
        <end position="482"/>
    </location>
</feature>
<evidence type="ECO:0000256" key="12">
    <source>
        <dbReference type="ARBA" id="ARBA00022840"/>
    </source>
</evidence>
<dbReference type="SUPFAM" id="SSF52540">
    <property type="entry name" value="P-loop containing nucleoside triphosphate hydrolases"/>
    <property type="match status" value="1"/>
</dbReference>
<comment type="catalytic activity">
    <reaction evidence="16">
        <text>L-tyrosyl-[protein] + ATP = O-phospho-L-tyrosyl-[protein] + ADP + H(+)</text>
        <dbReference type="Rhea" id="RHEA:10596"/>
        <dbReference type="Rhea" id="RHEA-COMP:10136"/>
        <dbReference type="Rhea" id="RHEA-COMP:20101"/>
        <dbReference type="ChEBI" id="CHEBI:15378"/>
        <dbReference type="ChEBI" id="CHEBI:30616"/>
        <dbReference type="ChEBI" id="CHEBI:46858"/>
        <dbReference type="ChEBI" id="CHEBI:61978"/>
        <dbReference type="ChEBI" id="CHEBI:456216"/>
        <dbReference type="EC" id="2.7.10.2"/>
    </reaction>
</comment>
<name>A0A243Q8C5_9ACTN</name>
<keyword evidence="15" id="KW-0829">Tyrosine-protein kinase</keyword>
<dbReference type="InterPro" id="IPR025669">
    <property type="entry name" value="AAA_dom"/>
</dbReference>
<evidence type="ECO:0000313" key="21">
    <source>
        <dbReference type="Proteomes" id="UP000194632"/>
    </source>
</evidence>
<dbReference type="InterPro" id="IPR003593">
    <property type="entry name" value="AAA+_ATPase"/>
</dbReference>
<dbReference type="SMART" id="SM00382">
    <property type="entry name" value="AAA"/>
    <property type="match status" value="1"/>
</dbReference>
<dbReference type="GO" id="GO:0005886">
    <property type="term" value="C:plasma membrane"/>
    <property type="evidence" value="ECO:0007669"/>
    <property type="project" value="UniProtKB-SubCell"/>
</dbReference>
<dbReference type="Pfam" id="PF13614">
    <property type="entry name" value="AAA_31"/>
    <property type="match status" value="1"/>
</dbReference>
<comment type="similarity">
    <text evidence="4">Belongs to the etk/wzc family.</text>
</comment>
<dbReference type="GO" id="GO:0005524">
    <property type="term" value="F:ATP binding"/>
    <property type="evidence" value="ECO:0007669"/>
    <property type="project" value="UniProtKB-KW"/>
</dbReference>
<evidence type="ECO:0000256" key="11">
    <source>
        <dbReference type="ARBA" id="ARBA00022777"/>
    </source>
</evidence>
<proteinExistence type="inferred from homology"/>
<evidence type="ECO:0000256" key="6">
    <source>
        <dbReference type="ARBA" id="ARBA00022475"/>
    </source>
</evidence>
<keyword evidence="11 20" id="KW-0418">Kinase</keyword>
<protein>
    <recommendedName>
        <fullName evidence="5">non-specific protein-tyrosine kinase</fullName>
        <ecNumber evidence="5">2.7.10.2</ecNumber>
    </recommendedName>
</protein>
<dbReference type="AlphaFoldDB" id="A0A243Q8C5"/>
<keyword evidence="12" id="KW-0067">ATP-binding</keyword>
<evidence type="ECO:0000256" key="18">
    <source>
        <dbReference type="SAM" id="Phobius"/>
    </source>
</evidence>
<evidence type="ECO:0000256" key="9">
    <source>
        <dbReference type="ARBA" id="ARBA00022692"/>
    </source>
</evidence>
<dbReference type="STRING" id="417102.CA982_15250"/>
<keyword evidence="14 18" id="KW-0472">Membrane</keyword>
<dbReference type="NCBIfam" id="TIGR01007">
    <property type="entry name" value="eps_fam"/>
    <property type="match status" value="1"/>
</dbReference>
<evidence type="ECO:0000256" key="1">
    <source>
        <dbReference type="ARBA" id="ARBA00004429"/>
    </source>
</evidence>
<sequence>MDHLRFLVRRNWWIVALSGAVIGCLGLGYCLLQTPLYVSSAKLYVTSGTEADAQSAYQGSLASQQRVASYAELVDSDVIIREALDDSGLQMSVDDARESLSATSNPDTVLLSISAENSDPALATQLANGVAEAMTSYVTTLEQPNEASQPLAKLTVVSPAVQPDEPFSPRTARNTVLAVLVGLVLGLLIAVLRERFDTRLRNGDEVQRSVSSAVLAEVPSENNLDGNPVIDFSVGSSRAAEGYRRLRTNLAFVRVDEPPRCILVTSPGPGEGKTTTSMNLAAALAEDGNRVVLVDADLRRPSIARRLGLTGAVGLTSFLRGDGVISDFVQAGPVHGLDVLVAGALPPNPAELLGSQRAKDGIEALQSSYDFVIVDTPPVLPVADAAILSQYTDGALVVVRAGRTRSQDLTTAFSSLRTAQASILGIVLNDVSAHDSRYVYYSYEQQVVGRERATGKHVAPARDQASVEGDVPRVGTATGSTT</sequence>
<organism evidence="20 21">
    <name type="scientific">Gordonia lacunae</name>
    <dbReference type="NCBI Taxonomy" id="417102"/>
    <lineage>
        <taxon>Bacteria</taxon>
        <taxon>Bacillati</taxon>
        <taxon>Actinomycetota</taxon>
        <taxon>Actinomycetes</taxon>
        <taxon>Mycobacteriales</taxon>
        <taxon>Gordoniaceae</taxon>
        <taxon>Gordonia</taxon>
    </lineage>
</organism>
<keyword evidence="13 18" id="KW-1133">Transmembrane helix</keyword>
<evidence type="ECO:0000256" key="5">
    <source>
        <dbReference type="ARBA" id="ARBA00011903"/>
    </source>
</evidence>
<keyword evidence="9 18" id="KW-0812">Transmembrane</keyword>
<evidence type="ECO:0000256" key="8">
    <source>
        <dbReference type="ARBA" id="ARBA00022679"/>
    </source>
</evidence>
<feature type="transmembrane region" description="Helical" evidence="18">
    <location>
        <begin position="175"/>
        <end position="192"/>
    </location>
</feature>
<evidence type="ECO:0000259" key="19">
    <source>
        <dbReference type="SMART" id="SM00382"/>
    </source>
</evidence>
<dbReference type="EC" id="2.7.10.2" evidence="5"/>
<comment type="caution">
    <text evidence="20">The sequence shown here is derived from an EMBL/GenBank/DDBJ whole genome shotgun (WGS) entry which is preliminary data.</text>
</comment>
<dbReference type="CDD" id="cd05387">
    <property type="entry name" value="BY-kinase"/>
    <property type="match status" value="1"/>
</dbReference>